<dbReference type="GO" id="GO:0046872">
    <property type="term" value="F:metal ion binding"/>
    <property type="evidence" value="ECO:0007669"/>
    <property type="project" value="UniProtKB-UniRule"/>
</dbReference>
<feature type="binding site" evidence="3">
    <location>
        <position position="348"/>
    </location>
    <ligand>
        <name>Mg(2+)</name>
        <dbReference type="ChEBI" id="CHEBI:18420"/>
        <note>structural</note>
    </ligand>
</feature>
<accession>A0A084B6K5</accession>
<dbReference type="InterPro" id="IPR043006">
    <property type="entry name" value="AtzD/Barbiturase_RUB"/>
</dbReference>
<organism evidence="4 5">
    <name type="scientific">Stachybotrys chartarum (strain CBS 109288 / IBT 7711)</name>
    <name type="common">Toxic black mold</name>
    <name type="synonym">Stilbospora chartarum</name>
    <dbReference type="NCBI Taxonomy" id="1280523"/>
    <lineage>
        <taxon>Eukaryota</taxon>
        <taxon>Fungi</taxon>
        <taxon>Dikarya</taxon>
        <taxon>Ascomycota</taxon>
        <taxon>Pezizomycotina</taxon>
        <taxon>Sordariomycetes</taxon>
        <taxon>Hypocreomycetidae</taxon>
        <taxon>Hypocreales</taxon>
        <taxon>Stachybotryaceae</taxon>
        <taxon>Stachybotrys</taxon>
    </lineage>
</organism>
<feature type="binding site" evidence="3">
    <location>
        <position position="326"/>
    </location>
    <ligand>
        <name>substrate</name>
    </ligand>
</feature>
<dbReference type="HAMAP" id="MF_01989">
    <property type="entry name" value="Cyc_amidohydrol"/>
    <property type="match status" value="1"/>
</dbReference>
<comment type="domain">
    <text evidence="3">The monomer structure is formed from three repeating units (RUs) that share the same structure as one another. The monomer, the active site and substrate all possess threefold rotational symmetry, to the extent that the active site possesses three potential Ser-Lys catalytic dyads. It is possible that any or all of the three active-site serines may act as nucleophile (albeit only one can do so per catalytic cycle).</text>
</comment>
<dbReference type="EC" id="3.5.2.15" evidence="3"/>
<feature type="binding site" evidence="3">
    <location>
        <position position="352"/>
    </location>
    <ligand>
        <name>Mg(2+)</name>
        <dbReference type="ChEBI" id="CHEBI:18420"/>
        <note>structural</note>
    </ligand>
</feature>
<dbReference type="Gene3D" id="3.30.1330.180">
    <property type="entry name" value="Cyanuric acid hydrolase/Barbiturase, RU B"/>
    <property type="match status" value="1"/>
</dbReference>
<dbReference type="NCBIfam" id="TIGR02714">
    <property type="entry name" value="amido_AtzD_TrzD"/>
    <property type="match status" value="1"/>
</dbReference>
<dbReference type="OrthoDB" id="5210206at2759"/>
<dbReference type="InterPro" id="IPR014086">
    <property type="entry name" value="AtzD/Barbiturase"/>
</dbReference>
<feature type="binding site" evidence="3">
    <location>
        <begin position="238"/>
        <end position="239"/>
    </location>
    <ligand>
        <name>substrate</name>
    </ligand>
</feature>
<dbReference type="Gene3D" id="3.30.1330.170">
    <property type="entry name" value="Cyanuric acid hydrolase/Barbiturase, RU A"/>
    <property type="match status" value="2"/>
</dbReference>
<dbReference type="GO" id="GO:0019381">
    <property type="term" value="P:atrazine catabolic process"/>
    <property type="evidence" value="ECO:0007669"/>
    <property type="project" value="UniProtKB-UniRule"/>
</dbReference>
<dbReference type="GO" id="GO:0018753">
    <property type="term" value="F:cyanuric acid amidohydrolase activity"/>
    <property type="evidence" value="ECO:0007669"/>
    <property type="project" value="UniProtKB-UniRule"/>
</dbReference>
<dbReference type="InterPro" id="IPR043007">
    <property type="entry name" value="AtzD/Barbiturase_RUC"/>
</dbReference>
<dbReference type="AlphaFoldDB" id="A0A084B6K5"/>
<feature type="region of interest" description="RU A" evidence="3">
    <location>
        <begin position="1"/>
        <end position="116"/>
    </location>
</feature>
<comment type="pathway">
    <text evidence="3">Xenobiotic degradation; atrazine degradation; biuret from cyanurate: step 1/1.</text>
</comment>
<comment type="function">
    <text evidence="3">Responsible for the hydrolysis of cyanuric acid, an intermediate formed during catabolism of s-triazine based compounds in herbicides such as atrazine and polymers such as melamine. Catalyzes the hydrolytic opening of the s-triazine ring of cyanuric acid (2,4,6-trihydroxy-s-triazine) to yield carbon dioxide and carboxybiuret, which spontaneously decarboxylates to biuret.</text>
</comment>
<comment type="catalytic activity">
    <reaction evidence="3">
        <text>cyanurate + H2O = 1-carboxybiuret + H(+)</text>
        <dbReference type="Rhea" id="RHEA:70363"/>
        <dbReference type="ChEBI" id="CHEBI:15377"/>
        <dbReference type="ChEBI" id="CHEBI:15378"/>
        <dbReference type="ChEBI" id="CHEBI:38028"/>
        <dbReference type="ChEBI" id="CHEBI:142864"/>
        <dbReference type="EC" id="3.5.2.15"/>
    </reaction>
</comment>
<feature type="binding site" evidence="3">
    <location>
        <begin position="97"/>
        <end position="98"/>
    </location>
    <ligand>
        <name>substrate</name>
    </ligand>
</feature>
<keyword evidence="3" id="KW-0460">Magnesium</keyword>
<evidence type="ECO:0000313" key="4">
    <source>
        <dbReference type="EMBL" id="KEY73184.1"/>
    </source>
</evidence>
<feature type="binding site" evidence="3">
    <location>
        <position position="202"/>
    </location>
    <ligand>
        <name>substrate</name>
    </ligand>
</feature>
<dbReference type="Proteomes" id="UP000028045">
    <property type="component" value="Unassembled WGS sequence"/>
</dbReference>
<proteinExistence type="inferred from homology"/>
<dbReference type="UniPathway" id="UPA00008">
    <property type="reaction ID" value="UER00502"/>
</dbReference>
<reference evidence="4 5" key="1">
    <citation type="journal article" date="2014" name="BMC Genomics">
        <title>Comparative genome sequencing reveals chemotype-specific gene clusters in the toxigenic black mold Stachybotrys.</title>
        <authorList>
            <person name="Semeiks J."/>
            <person name="Borek D."/>
            <person name="Otwinowski Z."/>
            <person name="Grishin N.V."/>
        </authorList>
    </citation>
    <scope>NUCLEOTIDE SEQUENCE [LARGE SCALE GENOMIC DNA]</scope>
    <source>
        <strain evidence="5">CBS 109288 / IBT 7711</strain>
    </source>
</reference>
<feature type="region of interest" description="RU C" evidence="3">
    <location>
        <begin position="261"/>
        <end position="366"/>
    </location>
</feature>
<feature type="site" description="Important for substrate specificity" evidence="3">
    <location>
        <position position="322"/>
    </location>
</feature>
<keyword evidence="5" id="KW-1185">Reference proteome</keyword>
<comment type="caution">
    <text evidence="3">Lacks conserved residue(s) required for the propagation of feature annotation.</text>
</comment>
<comment type="subunit">
    <text evidence="3">Homotetramer.</text>
</comment>
<evidence type="ECO:0000313" key="5">
    <source>
        <dbReference type="Proteomes" id="UP000028045"/>
    </source>
</evidence>
<dbReference type="HOGENOM" id="CLU_808206_0_0_1"/>
<feature type="binding site" evidence="3">
    <location>
        <position position="77"/>
    </location>
    <ligand>
        <name>substrate</name>
    </ligand>
</feature>
<keyword evidence="3" id="KW-0479">Metal-binding</keyword>
<comment type="similarity">
    <text evidence="1 3">Belongs to the cyclic amide hydrolase (CyAH) family.</text>
</comment>
<evidence type="ECO:0000256" key="2">
    <source>
        <dbReference type="ARBA" id="ARBA00022801"/>
    </source>
</evidence>
<comment type="activity regulation">
    <text evidence="3">Inhibited by barbituric acid.</text>
</comment>
<name>A0A084B6K5_STACB</name>
<feature type="binding site" evidence="3">
    <location>
        <position position="299"/>
    </location>
    <ligand>
        <name>Mg(2+)</name>
        <dbReference type="ChEBI" id="CHEBI:18420"/>
        <note>structural</note>
    </ligand>
</feature>
<feature type="binding site" evidence="3">
    <location>
        <begin position="345"/>
        <end position="346"/>
    </location>
    <ligand>
        <name>substrate</name>
    </ligand>
</feature>
<feature type="binding site" evidence="3">
    <location>
        <position position="356"/>
    </location>
    <ligand>
        <name>Mg(2+)</name>
        <dbReference type="ChEBI" id="CHEBI:18420"/>
        <note>structural</note>
    </ligand>
</feature>
<keyword evidence="2 3" id="KW-0378">Hydrolase</keyword>
<dbReference type="Gene3D" id="3.30.1330.160">
    <property type="entry name" value="Cyanuric acid hydrolase/Barbituras, RU C"/>
    <property type="match status" value="1"/>
</dbReference>
<evidence type="ECO:0000256" key="3">
    <source>
        <dbReference type="HAMAP-Rule" id="MF_01989"/>
    </source>
</evidence>
<dbReference type="EMBL" id="KL647898">
    <property type="protein sequence ID" value="KEY73184.1"/>
    <property type="molecule type" value="Genomic_DNA"/>
</dbReference>
<dbReference type="InterPro" id="IPR043008">
    <property type="entry name" value="AtzD/Barbiturase_RUA"/>
</dbReference>
<feature type="active site" evidence="3">
    <location>
        <position position="170"/>
    </location>
</feature>
<feature type="active site" description="Nucleophile" evidence="3">
    <location>
        <position position="238"/>
    </location>
</feature>
<feature type="binding site" evidence="3">
    <location>
        <position position="353"/>
    </location>
    <ligand>
        <name>Mg(2+)</name>
        <dbReference type="ChEBI" id="CHEBI:18420"/>
        <note>structural</note>
    </ligand>
</feature>
<evidence type="ECO:0000256" key="1">
    <source>
        <dbReference type="ARBA" id="ARBA00010947"/>
    </source>
</evidence>
<gene>
    <name evidence="4" type="ORF">S7711_04150</name>
</gene>
<dbReference type="Pfam" id="PF09663">
    <property type="entry name" value="Amido_AtzD_TrzD"/>
    <property type="match status" value="1"/>
</dbReference>
<feature type="binding site" evidence="3">
    <location>
        <position position="351"/>
    </location>
    <ligand>
        <name>Mg(2+)</name>
        <dbReference type="ChEBI" id="CHEBI:18420"/>
        <note>structural</note>
    </ligand>
</feature>
<sequence length="366" mass="38652">MAPVEILKYAISSPADTSPLEKIQAAGYDVSQILAVVGKTEGKQRPQACYGRSTPPIWHRVDPYCIAGNGCVNDFSRTLASAVWEPRIPSDAVTIFSGGTEGVLSPHITFFLQSRASTETGLSASVGHTRTFAPHEIGTDVQAQQVAATVSELIRQINAGPEQVHLVLIKCPLLTSDKLQAIRAQGRVPITADTYESMARSRYASAIGIATALGEIHQDDISKAMTDGDRWSAKASCSSGAELDNCHILVLASTPSREGNLRAVSRPMVDAMDAASVLSLLDQVKKDDGDVLQVFAKAEADPSGSVRGWRHTMNTDSDIHSTRHARAAVGGLIAGLVSDAQIYVSGGAEGQGPSGGGSLCLVYRTN</sequence>
<protein>
    <recommendedName>
        <fullName evidence="3">Cyanuric acid amidohydrolase</fullName>
        <shortName evidence="3">CAH</shortName>
        <ecNumber evidence="3">3.5.2.15</ecNumber>
    </recommendedName>
</protein>